<keyword evidence="5" id="KW-0418">Kinase</keyword>
<dbReference type="PANTHER" id="PTHR47989">
    <property type="entry name" value="OS01G0750732 PROTEIN"/>
    <property type="match status" value="1"/>
</dbReference>
<comment type="caution">
    <text evidence="5">The sequence shown here is derived from an EMBL/GenBank/DDBJ whole genome shotgun (WGS) entry which is preliminary data.</text>
</comment>
<dbReference type="STRING" id="35608.A0A2U1PSR2"/>
<keyword evidence="3" id="KW-0067">ATP-binding</keyword>
<keyword evidence="5" id="KW-0808">Transferase</keyword>
<evidence type="ECO:0000256" key="1">
    <source>
        <dbReference type="ARBA" id="ARBA00022527"/>
    </source>
</evidence>
<evidence type="ECO:0000313" key="6">
    <source>
        <dbReference type="Proteomes" id="UP000245207"/>
    </source>
</evidence>
<keyword evidence="6" id="KW-1185">Reference proteome</keyword>
<keyword evidence="1" id="KW-0723">Serine/threonine-protein kinase</keyword>
<dbReference type="Pfam" id="PF07714">
    <property type="entry name" value="PK_Tyr_Ser-Thr"/>
    <property type="match status" value="1"/>
</dbReference>
<dbReference type="InterPro" id="IPR001245">
    <property type="entry name" value="Ser-Thr/Tyr_kinase_cat_dom"/>
</dbReference>
<evidence type="ECO:0000259" key="4">
    <source>
        <dbReference type="Pfam" id="PF07714"/>
    </source>
</evidence>
<dbReference type="OrthoDB" id="1668230at2759"/>
<accession>A0A2U1PSR2</accession>
<keyword evidence="2" id="KW-0547">Nucleotide-binding</keyword>
<dbReference type="InterPro" id="IPR011009">
    <property type="entry name" value="Kinase-like_dom_sf"/>
</dbReference>
<gene>
    <name evidence="5" type="ORF">CTI12_AA118140</name>
</gene>
<dbReference type="EMBL" id="PKPP01000777">
    <property type="protein sequence ID" value="PWA88799.1"/>
    <property type="molecule type" value="Genomic_DNA"/>
</dbReference>
<dbReference type="GO" id="GO:0005524">
    <property type="term" value="F:ATP binding"/>
    <property type="evidence" value="ECO:0007669"/>
    <property type="project" value="UniProtKB-KW"/>
</dbReference>
<dbReference type="GO" id="GO:0004674">
    <property type="term" value="F:protein serine/threonine kinase activity"/>
    <property type="evidence" value="ECO:0007669"/>
    <property type="project" value="UniProtKB-KW"/>
</dbReference>
<feature type="domain" description="Serine-threonine/tyrosine-protein kinase catalytic" evidence="4">
    <location>
        <begin position="34"/>
        <end position="94"/>
    </location>
</feature>
<evidence type="ECO:0000256" key="2">
    <source>
        <dbReference type="ARBA" id="ARBA00022741"/>
    </source>
</evidence>
<evidence type="ECO:0000313" key="5">
    <source>
        <dbReference type="EMBL" id="PWA88799.1"/>
    </source>
</evidence>
<proteinExistence type="predicted"/>
<dbReference type="AlphaFoldDB" id="A0A2U1PSR2"/>
<evidence type="ECO:0000256" key="3">
    <source>
        <dbReference type="ARBA" id="ARBA00022840"/>
    </source>
</evidence>
<dbReference type="Proteomes" id="UP000245207">
    <property type="component" value="Unassembled WGS sequence"/>
</dbReference>
<reference evidence="5 6" key="1">
    <citation type="journal article" date="2018" name="Mol. Plant">
        <title>The genome of Artemisia annua provides insight into the evolution of Asteraceae family and artemisinin biosynthesis.</title>
        <authorList>
            <person name="Shen Q."/>
            <person name="Zhang L."/>
            <person name="Liao Z."/>
            <person name="Wang S."/>
            <person name="Yan T."/>
            <person name="Shi P."/>
            <person name="Liu M."/>
            <person name="Fu X."/>
            <person name="Pan Q."/>
            <person name="Wang Y."/>
            <person name="Lv Z."/>
            <person name="Lu X."/>
            <person name="Zhang F."/>
            <person name="Jiang W."/>
            <person name="Ma Y."/>
            <person name="Chen M."/>
            <person name="Hao X."/>
            <person name="Li L."/>
            <person name="Tang Y."/>
            <person name="Lv G."/>
            <person name="Zhou Y."/>
            <person name="Sun X."/>
            <person name="Brodelius P.E."/>
            <person name="Rose J.K.C."/>
            <person name="Tang K."/>
        </authorList>
    </citation>
    <scope>NUCLEOTIDE SEQUENCE [LARGE SCALE GENOMIC DNA]</scope>
    <source>
        <strain evidence="6">cv. Huhao1</strain>
        <tissue evidence="5">Leaf</tissue>
    </source>
</reference>
<dbReference type="PANTHER" id="PTHR47989:SF24">
    <property type="entry name" value="CALCIUM_CALMODULIN-REGULATED RECEPTOR-LIKE KINASE 1 ISOFORM X1"/>
    <property type="match status" value="1"/>
</dbReference>
<dbReference type="Gene3D" id="1.10.510.10">
    <property type="entry name" value="Transferase(Phosphotransferase) domain 1"/>
    <property type="match status" value="1"/>
</dbReference>
<name>A0A2U1PSR2_ARTAN</name>
<organism evidence="5 6">
    <name type="scientific">Artemisia annua</name>
    <name type="common">Sweet wormwood</name>
    <dbReference type="NCBI Taxonomy" id="35608"/>
    <lineage>
        <taxon>Eukaryota</taxon>
        <taxon>Viridiplantae</taxon>
        <taxon>Streptophyta</taxon>
        <taxon>Embryophyta</taxon>
        <taxon>Tracheophyta</taxon>
        <taxon>Spermatophyta</taxon>
        <taxon>Magnoliopsida</taxon>
        <taxon>eudicotyledons</taxon>
        <taxon>Gunneridae</taxon>
        <taxon>Pentapetalae</taxon>
        <taxon>asterids</taxon>
        <taxon>campanulids</taxon>
        <taxon>Asterales</taxon>
        <taxon>Asteraceae</taxon>
        <taxon>Asteroideae</taxon>
        <taxon>Anthemideae</taxon>
        <taxon>Artemisiinae</taxon>
        <taxon>Artemisia</taxon>
    </lineage>
</organism>
<protein>
    <submittedName>
        <fullName evidence="5">Kinase superfamily protein isoform 4</fullName>
    </submittedName>
</protein>
<sequence>MNPYDNRSSWSSSKNWFFFIELLSLARQLLLRYKVTLLGRLHHRNLVNLVEYCAEIGQHMLIYVYMSKGSLSSHLYRPRDIFRALHLYEVLNNVEDA</sequence>
<dbReference type="SUPFAM" id="SSF56112">
    <property type="entry name" value="Protein kinase-like (PK-like)"/>
    <property type="match status" value="1"/>
</dbReference>